<name>A0A290Z825_9PSEU</name>
<protein>
    <submittedName>
        <fullName evidence="1">Uncharacterized protein</fullName>
    </submittedName>
</protein>
<accession>A0A290Z825</accession>
<proteinExistence type="predicted"/>
<organism evidence="1 2">
    <name type="scientific">Actinosynnema pretiosum</name>
    <dbReference type="NCBI Taxonomy" id="42197"/>
    <lineage>
        <taxon>Bacteria</taxon>
        <taxon>Bacillati</taxon>
        <taxon>Actinomycetota</taxon>
        <taxon>Actinomycetes</taxon>
        <taxon>Pseudonocardiales</taxon>
        <taxon>Pseudonocardiaceae</taxon>
        <taxon>Actinosynnema</taxon>
    </lineage>
</organism>
<evidence type="ECO:0000313" key="2">
    <source>
        <dbReference type="Proteomes" id="UP000218505"/>
    </source>
</evidence>
<dbReference type="Proteomes" id="UP000218505">
    <property type="component" value="Chromosome"/>
</dbReference>
<gene>
    <name evidence="1" type="ORF">CNX65_19360</name>
</gene>
<dbReference type="KEGG" id="apre:CNX65_19360"/>
<keyword evidence="2" id="KW-1185">Reference proteome</keyword>
<sequence length="189" mass="20138">MELDLFHAFMLAMGRIMRFVNSVAILGAIASLMLAGAAAATAEGGFDSAQPVMSTAASGLIPESELLAVGEVRPMESVSDCNFNLDWPHNSGHVAGNVTSNGVIKCNSKKKYLGVETYLYRESPNPGYFKLVAQNSAVNNSGNGSYVGAAAALGCVSARYYARAEFLMVEGNDARHERTHRTPEIQVNC</sequence>
<reference evidence="1" key="1">
    <citation type="submission" date="2017-09" db="EMBL/GenBank/DDBJ databases">
        <title>Complete Genome Sequence of ansamitocin-producing Bacterium Actinosynnema pretiosum X47.</title>
        <authorList>
            <person name="Cao G."/>
            <person name="Zong G."/>
            <person name="Zhong C."/>
            <person name="Fu J."/>
        </authorList>
    </citation>
    <scope>NUCLEOTIDE SEQUENCE [LARGE SCALE GENOMIC DNA]</scope>
    <source>
        <strain evidence="1">X47</strain>
    </source>
</reference>
<evidence type="ECO:0000313" key="1">
    <source>
        <dbReference type="EMBL" id="ATE55177.1"/>
    </source>
</evidence>
<dbReference type="EMBL" id="CP023445">
    <property type="protein sequence ID" value="ATE55177.1"/>
    <property type="molecule type" value="Genomic_DNA"/>
</dbReference>
<dbReference type="AlphaFoldDB" id="A0A290Z825"/>